<dbReference type="AlphaFoldDB" id="A0A1H9MK52"/>
<dbReference type="Proteomes" id="UP000198504">
    <property type="component" value="Unassembled WGS sequence"/>
</dbReference>
<organism evidence="3 4">
    <name type="scientific">Microlunatus flavus</name>
    <dbReference type="NCBI Taxonomy" id="1036181"/>
    <lineage>
        <taxon>Bacteria</taxon>
        <taxon>Bacillati</taxon>
        <taxon>Actinomycetota</taxon>
        <taxon>Actinomycetes</taxon>
        <taxon>Propionibacteriales</taxon>
        <taxon>Propionibacteriaceae</taxon>
        <taxon>Microlunatus</taxon>
    </lineage>
</organism>
<keyword evidence="4" id="KW-1185">Reference proteome</keyword>
<evidence type="ECO:0000259" key="2">
    <source>
        <dbReference type="Pfam" id="PF01551"/>
    </source>
</evidence>
<dbReference type="STRING" id="1036181.SAMN05421756_110180"/>
<dbReference type="SUPFAM" id="SSF51261">
    <property type="entry name" value="Duplicated hybrid motif"/>
    <property type="match status" value="1"/>
</dbReference>
<protein>
    <submittedName>
        <fullName evidence="3">Peptidase family M23</fullName>
    </submittedName>
</protein>
<dbReference type="InterPro" id="IPR011055">
    <property type="entry name" value="Dup_hybrid_motif"/>
</dbReference>
<evidence type="ECO:0000313" key="3">
    <source>
        <dbReference type="EMBL" id="SER24094.1"/>
    </source>
</evidence>
<evidence type="ECO:0000256" key="1">
    <source>
        <dbReference type="SAM" id="MobiDB-lite"/>
    </source>
</evidence>
<feature type="domain" description="M23ase beta-sheet core" evidence="2">
    <location>
        <begin position="119"/>
        <end position="179"/>
    </location>
</feature>
<gene>
    <name evidence="3" type="ORF">SAMN05421756_110180</name>
</gene>
<proteinExistence type="predicted"/>
<dbReference type="Gene3D" id="2.70.70.10">
    <property type="entry name" value="Glucose Permease (Domain IIA)"/>
    <property type="match status" value="1"/>
</dbReference>
<dbReference type="CDD" id="cd12797">
    <property type="entry name" value="M23_peptidase"/>
    <property type="match status" value="1"/>
</dbReference>
<sequence length="223" mass="23794">MTSGVVLPLPFTGRWLVQNSPARRVPSHGTDLLGSTYAIDFVGVGPGRATADRVDWRTVLATEPNERFFGFGRPVLAPVGGEVVASHDGEADHAARRGVSAFPYLWTQAARARQGPAALAGNHVGIALPGGRAFVFLVHLRQGSVRVQVGERVRLDDVVGLCGSSGNSTQPHVHLQVNDGLDVTRSQGVPVTFRDFREEPRRGPGLDRRQGLPADGSAVERLG</sequence>
<dbReference type="OrthoDB" id="9809488at2"/>
<feature type="region of interest" description="Disordered" evidence="1">
    <location>
        <begin position="197"/>
        <end position="223"/>
    </location>
</feature>
<evidence type="ECO:0000313" key="4">
    <source>
        <dbReference type="Proteomes" id="UP000198504"/>
    </source>
</evidence>
<dbReference type="EMBL" id="FOFA01000010">
    <property type="protein sequence ID" value="SER24094.1"/>
    <property type="molecule type" value="Genomic_DNA"/>
</dbReference>
<feature type="compositionally biased region" description="Basic and acidic residues" evidence="1">
    <location>
        <begin position="197"/>
        <end position="210"/>
    </location>
</feature>
<name>A0A1H9MK52_9ACTN</name>
<accession>A0A1H9MK52</accession>
<dbReference type="Pfam" id="PF01551">
    <property type="entry name" value="Peptidase_M23"/>
    <property type="match status" value="1"/>
</dbReference>
<reference evidence="4" key="1">
    <citation type="submission" date="2016-10" db="EMBL/GenBank/DDBJ databases">
        <authorList>
            <person name="Varghese N."/>
            <person name="Submissions S."/>
        </authorList>
    </citation>
    <scope>NUCLEOTIDE SEQUENCE [LARGE SCALE GENOMIC DNA]</scope>
    <source>
        <strain evidence="4">CGMCC 4.6856</strain>
    </source>
</reference>
<dbReference type="InterPro" id="IPR016047">
    <property type="entry name" value="M23ase_b-sheet_dom"/>
</dbReference>